<comment type="caution">
    <text evidence="4">The sequence shown here is derived from an EMBL/GenBank/DDBJ whole genome shotgun (WGS) entry which is preliminary data.</text>
</comment>
<feature type="transmembrane region" description="Helical" evidence="2">
    <location>
        <begin position="109"/>
        <end position="129"/>
    </location>
</feature>
<feature type="compositionally biased region" description="Low complexity" evidence="1">
    <location>
        <begin position="7"/>
        <end position="16"/>
    </location>
</feature>
<dbReference type="InterPro" id="IPR012429">
    <property type="entry name" value="HGSNAT_cat"/>
</dbReference>
<protein>
    <submittedName>
        <fullName evidence="4">DUF1624 domain-containing protein</fullName>
    </submittedName>
</protein>
<feature type="transmembrane region" description="Helical" evidence="2">
    <location>
        <begin position="73"/>
        <end position="97"/>
    </location>
</feature>
<evidence type="ECO:0000256" key="2">
    <source>
        <dbReference type="SAM" id="Phobius"/>
    </source>
</evidence>
<organism evidence="4 5">
    <name type="scientific">Planosporangium thailandense</name>
    <dbReference type="NCBI Taxonomy" id="765197"/>
    <lineage>
        <taxon>Bacteria</taxon>
        <taxon>Bacillati</taxon>
        <taxon>Actinomycetota</taxon>
        <taxon>Actinomycetes</taxon>
        <taxon>Micromonosporales</taxon>
        <taxon>Micromonosporaceae</taxon>
        <taxon>Planosporangium</taxon>
    </lineage>
</organism>
<gene>
    <name evidence="4" type="ORF">HC031_20100</name>
</gene>
<evidence type="ECO:0000313" key="4">
    <source>
        <dbReference type="EMBL" id="NJC72001.1"/>
    </source>
</evidence>
<dbReference type="Proteomes" id="UP000722989">
    <property type="component" value="Unassembled WGS sequence"/>
</dbReference>
<feature type="transmembrane region" description="Helical" evidence="2">
    <location>
        <begin position="313"/>
        <end position="331"/>
    </location>
</feature>
<reference evidence="4 5" key="1">
    <citation type="submission" date="2020-03" db="EMBL/GenBank/DDBJ databases">
        <title>WGS of the type strain of Planosporangium spp.</title>
        <authorList>
            <person name="Thawai C."/>
        </authorList>
    </citation>
    <scope>NUCLEOTIDE SEQUENCE [LARGE SCALE GENOMIC DNA]</scope>
    <source>
        <strain evidence="4 5">TBRC 5610</strain>
    </source>
</reference>
<evidence type="ECO:0000259" key="3">
    <source>
        <dbReference type="Pfam" id="PF07786"/>
    </source>
</evidence>
<feature type="transmembrane region" description="Helical" evidence="2">
    <location>
        <begin position="135"/>
        <end position="153"/>
    </location>
</feature>
<evidence type="ECO:0000256" key="1">
    <source>
        <dbReference type="SAM" id="MobiDB-lite"/>
    </source>
</evidence>
<keyword evidence="2" id="KW-0472">Membrane</keyword>
<keyword evidence="2" id="KW-1133">Transmembrane helix</keyword>
<feature type="domain" description="Heparan-alpha-glucosaminide N-acetyltransferase catalytic" evidence="3">
    <location>
        <begin position="40"/>
        <end position="236"/>
    </location>
</feature>
<feature type="transmembrane region" description="Helical" evidence="2">
    <location>
        <begin position="239"/>
        <end position="261"/>
    </location>
</feature>
<keyword evidence="2" id="KW-0812">Transmembrane</keyword>
<dbReference type="Pfam" id="PF07786">
    <property type="entry name" value="HGSNAT_cat"/>
    <property type="match status" value="1"/>
</dbReference>
<name>A0ABX0Y0X7_9ACTN</name>
<accession>A0ABX0Y0X7</accession>
<feature type="transmembrane region" description="Helical" evidence="2">
    <location>
        <begin position="371"/>
        <end position="388"/>
    </location>
</feature>
<sequence>MTWRGSPPAGGDADPTGTGGALVAPAGRPSGGHAGGARPRIVGVDVARGLALVGMMAVHVFDTFDHDGRASLATVVAAGRSAATFALLAGVSLSWITGGPRTLRERNRIAVAGAVAARALCIGAIGLALGFVGDVAVILPYYAMFFLLAIPLLSLGPRVLAFAAAGIAVVVPVLMQATGSNPLGTRPGNPTFPLLVEHPARFLDKLLVTGTYPALVWMAYICAGLAIGQLDLASTRVAAWLFGAGLAVAVSAWLTSSVLLFPLGGLRHLRDAASAHADGPSATSVILWDPDRTSSSWWWLAVRAPHSSTPIDLLHTLGSATALLGAALLVTRAALIARLLFPVAAAGSMTLTLYSTHVLFLATGILSDQQAALYVVMVVVSLVFAAAWRRVTGRGPLEAAVTAAAGRAYRVISSRAISSARSPSAGRRGVRRPER</sequence>
<feature type="transmembrane region" description="Helical" evidence="2">
    <location>
        <begin position="343"/>
        <end position="365"/>
    </location>
</feature>
<keyword evidence="5" id="KW-1185">Reference proteome</keyword>
<dbReference type="EMBL" id="JAATVY010000015">
    <property type="protein sequence ID" value="NJC72001.1"/>
    <property type="molecule type" value="Genomic_DNA"/>
</dbReference>
<dbReference type="RefSeq" id="WP_167926909.1">
    <property type="nucleotide sequence ID" value="NZ_JAATVY010000015.1"/>
</dbReference>
<proteinExistence type="predicted"/>
<evidence type="ECO:0000313" key="5">
    <source>
        <dbReference type="Proteomes" id="UP000722989"/>
    </source>
</evidence>
<feature type="transmembrane region" description="Helical" evidence="2">
    <location>
        <begin position="206"/>
        <end position="227"/>
    </location>
</feature>
<feature type="region of interest" description="Disordered" evidence="1">
    <location>
        <begin position="1"/>
        <end position="35"/>
    </location>
</feature>
<feature type="transmembrane region" description="Helical" evidence="2">
    <location>
        <begin position="160"/>
        <end position="179"/>
    </location>
</feature>